<evidence type="ECO:0000313" key="2">
    <source>
        <dbReference type="EMBL" id="KAK7994320.1"/>
    </source>
</evidence>
<reference evidence="2 3" key="1">
    <citation type="submission" date="2023-01" db="EMBL/GenBank/DDBJ databases">
        <title>Analysis of 21 Apiospora genomes using comparative genomics revels a genus with tremendous synthesis potential of carbohydrate active enzymes and secondary metabolites.</title>
        <authorList>
            <person name="Sorensen T."/>
        </authorList>
    </citation>
    <scope>NUCLEOTIDE SEQUENCE [LARGE SCALE GENOMIC DNA]</scope>
    <source>
        <strain evidence="2 3">CBS 20057</strain>
    </source>
</reference>
<proteinExistence type="predicted"/>
<evidence type="ECO:0000256" key="1">
    <source>
        <dbReference type="SAM" id="MobiDB-lite"/>
    </source>
</evidence>
<keyword evidence="3" id="KW-1185">Reference proteome</keyword>
<dbReference type="Proteomes" id="UP001396898">
    <property type="component" value="Unassembled WGS sequence"/>
</dbReference>
<dbReference type="EMBL" id="JAQQWI010000024">
    <property type="protein sequence ID" value="KAK7994320.1"/>
    <property type="molecule type" value="Genomic_DNA"/>
</dbReference>
<organism evidence="2 3">
    <name type="scientific">Apiospora marii</name>
    <dbReference type="NCBI Taxonomy" id="335849"/>
    <lineage>
        <taxon>Eukaryota</taxon>
        <taxon>Fungi</taxon>
        <taxon>Dikarya</taxon>
        <taxon>Ascomycota</taxon>
        <taxon>Pezizomycotina</taxon>
        <taxon>Sordariomycetes</taxon>
        <taxon>Xylariomycetidae</taxon>
        <taxon>Amphisphaeriales</taxon>
        <taxon>Apiosporaceae</taxon>
        <taxon>Apiospora</taxon>
    </lineage>
</organism>
<feature type="compositionally biased region" description="Low complexity" evidence="1">
    <location>
        <begin position="13"/>
        <end position="35"/>
    </location>
</feature>
<gene>
    <name evidence="2" type="ORF">PG991_015908</name>
</gene>
<comment type="caution">
    <text evidence="2">The sequence shown here is derived from an EMBL/GenBank/DDBJ whole genome shotgun (WGS) entry which is preliminary data.</text>
</comment>
<evidence type="ECO:0000313" key="3">
    <source>
        <dbReference type="Proteomes" id="UP001396898"/>
    </source>
</evidence>
<sequence length="153" mass="17327">MSDRKGKQRATRSAAQGQNSNNQSQNQDNNDGSQPNPAPAAQTSADLDFMPMRVYQRRVRARATMERILAASPRFAVLSAANQNRIREAIEETIRENILDFMHNSAPRTLYPYEAAVLNAVRMTIQWNPDICAYDENEWQAGLPEEAEDDEED</sequence>
<feature type="compositionally biased region" description="Basic residues" evidence="1">
    <location>
        <begin position="1"/>
        <end position="10"/>
    </location>
</feature>
<accession>A0ABR1R0T7</accession>
<name>A0ABR1R0T7_9PEZI</name>
<protein>
    <submittedName>
        <fullName evidence="2">Uncharacterized protein</fullName>
    </submittedName>
</protein>
<feature type="region of interest" description="Disordered" evidence="1">
    <location>
        <begin position="1"/>
        <end position="47"/>
    </location>
</feature>